<evidence type="ECO:0000313" key="2">
    <source>
        <dbReference type="Proteomes" id="UP000199114"/>
    </source>
</evidence>
<sequence>MNSKNSDKTPTGDISNDRLRVTVWFREFAPSPDQRELLIPLKELRLTGALADVTLRVWGRQIAAGSSVIGGDDVERIRDRLSEFECWASQNGYSLVPVFKRRERTSMVSDERTPVIVLPTICLAVYDADRLVGVFPRRTVTEY</sequence>
<keyword evidence="2" id="KW-1185">Reference proteome</keyword>
<dbReference type="AlphaFoldDB" id="A0A1H9P3Q1"/>
<dbReference type="Proteomes" id="UP000199114">
    <property type="component" value="Unassembled WGS sequence"/>
</dbReference>
<dbReference type="EMBL" id="FOFD01000005">
    <property type="protein sequence ID" value="SER42459.1"/>
    <property type="molecule type" value="Genomic_DNA"/>
</dbReference>
<organism evidence="1 2">
    <name type="scientific">Natrinema salaciae</name>
    <dbReference type="NCBI Taxonomy" id="1186196"/>
    <lineage>
        <taxon>Archaea</taxon>
        <taxon>Methanobacteriati</taxon>
        <taxon>Methanobacteriota</taxon>
        <taxon>Stenosarchaea group</taxon>
        <taxon>Halobacteria</taxon>
        <taxon>Halobacteriales</taxon>
        <taxon>Natrialbaceae</taxon>
        <taxon>Natrinema</taxon>
    </lineage>
</organism>
<accession>A0A1H9P3Q1</accession>
<dbReference type="InterPro" id="IPR046783">
    <property type="entry name" value="HTH_63"/>
</dbReference>
<proteinExistence type="predicted"/>
<gene>
    <name evidence="1" type="ORF">SAMN04489841_3842</name>
</gene>
<name>A0A1H9P3Q1_9EURY</name>
<evidence type="ECO:0000313" key="1">
    <source>
        <dbReference type="EMBL" id="SER42459.1"/>
    </source>
</evidence>
<dbReference type="RefSeq" id="WP_090620564.1">
    <property type="nucleotide sequence ID" value="NZ_FOFD01000005.1"/>
</dbReference>
<reference evidence="2" key="1">
    <citation type="submission" date="2016-10" db="EMBL/GenBank/DDBJ databases">
        <authorList>
            <person name="Varghese N."/>
            <person name="Submissions S."/>
        </authorList>
    </citation>
    <scope>NUCLEOTIDE SEQUENCE [LARGE SCALE GENOMIC DNA]</scope>
    <source>
        <strain evidence="2">DSM 25055</strain>
    </source>
</reference>
<dbReference type="STRING" id="1186196.SAMN04489841_3842"/>
<dbReference type="Pfam" id="PF20575">
    <property type="entry name" value="HTH_63"/>
    <property type="match status" value="1"/>
</dbReference>
<protein>
    <submittedName>
        <fullName evidence="1">Uncharacterized protein</fullName>
    </submittedName>
</protein>